<proteinExistence type="predicted"/>
<organism evidence="3 4">
    <name type="scientific">Chlorella sorokiniana</name>
    <name type="common">Freshwater green alga</name>
    <dbReference type="NCBI Taxonomy" id="3076"/>
    <lineage>
        <taxon>Eukaryota</taxon>
        <taxon>Viridiplantae</taxon>
        <taxon>Chlorophyta</taxon>
        <taxon>core chlorophytes</taxon>
        <taxon>Trebouxiophyceae</taxon>
        <taxon>Chlorellales</taxon>
        <taxon>Chlorellaceae</taxon>
        <taxon>Chlorella clade</taxon>
        <taxon>Chlorella</taxon>
    </lineage>
</organism>
<evidence type="ECO:0000313" key="4">
    <source>
        <dbReference type="Proteomes" id="UP000239899"/>
    </source>
</evidence>
<feature type="chain" id="PRO_5015145075" evidence="2">
    <location>
        <begin position="18"/>
        <end position="139"/>
    </location>
</feature>
<evidence type="ECO:0000256" key="2">
    <source>
        <dbReference type="SAM" id="SignalP"/>
    </source>
</evidence>
<keyword evidence="1" id="KW-0472">Membrane</keyword>
<feature type="transmembrane region" description="Helical" evidence="1">
    <location>
        <begin position="111"/>
        <end position="131"/>
    </location>
</feature>
<accession>A0A2P6TPD5</accession>
<keyword evidence="1" id="KW-0812">Transmembrane</keyword>
<gene>
    <name evidence="3" type="ORF">C2E21_4989</name>
</gene>
<evidence type="ECO:0000313" key="3">
    <source>
        <dbReference type="EMBL" id="PRW55897.1"/>
    </source>
</evidence>
<dbReference type="EMBL" id="LHPG02000009">
    <property type="protein sequence ID" value="PRW55897.1"/>
    <property type="molecule type" value="Genomic_DNA"/>
</dbReference>
<feature type="signal peptide" evidence="2">
    <location>
        <begin position="1"/>
        <end position="17"/>
    </location>
</feature>
<evidence type="ECO:0000256" key="1">
    <source>
        <dbReference type="SAM" id="Phobius"/>
    </source>
</evidence>
<comment type="caution">
    <text evidence="3">The sequence shown here is derived from an EMBL/GenBank/DDBJ whole genome shotgun (WGS) entry which is preliminary data.</text>
</comment>
<sequence length="139" mass="14891">MLLRLLLAQLLLTAARAADGEKPEEGGDKGEPSELFLFCNTTSTCLACGALRLNEHCRTDGGYQLQTCVVDTADGPHSLGTDSRRPLKGKHSLERGAVVKQHTGCKPTSRVSVASFLLGCAAAAVAALGVIRWRQRQRF</sequence>
<keyword evidence="4" id="KW-1185">Reference proteome</keyword>
<dbReference type="Proteomes" id="UP000239899">
    <property type="component" value="Unassembled WGS sequence"/>
</dbReference>
<reference evidence="3 4" key="1">
    <citation type="journal article" date="2018" name="Plant J.">
        <title>Genome sequences of Chlorella sorokiniana UTEX 1602 and Micractinium conductrix SAG 241.80: implications to maltose excretion by a green alga.</title>
        <authorList>
            <person name="Arriola M.B."/>
            <person name="Velmurugan N."/>
            <person name="Zhang Y."/>
            <person name="Plunkett M.H."/>
            <person name="Hondzo H."/>
            <person name="Barney B.M."/>
        </authorList>
    </citation>
    <scope>NUCLEOTIDE SEQUENCE [LARGE SCALE GENOMIC DNA]</scope>
    <source>
        <strain evidence="4">UTEX 1602</strain>
    </source>
</reference>
<name>A0A2P6TPD5_CHLSO</name>
<keyword evidence="2" id="KW-0732">Signal</keyword>
<protein>
    <submittedName>
        <fullName evidence="3">Uncharacterized protein</fullName>
    </submittedName>
</protein>
<keyword evidence="1" id="KW-1133">Transmembrane helix</keyword>
<dbReference type="AlphaFoldDB" id="A0A2P6TPD5"/>